<dbReference type="PANTHER" id="PTHR38663:SF1">
    <property type="entry name" value="L-ORNITHINE N(5)-MONOOXYGENASE"/>
    <property type="match status" value="1"/>
</dbReference>
<dbReference type="Proteomes" id="UP000326678">
    <property type="component" value="Chromosome Gxm2"/>
</dbReference>
<protein>
    <submittedName>
        <fullName evidence="2">FAD-dependent oxidoreductase</fullName>
    </submittedName>
</protein>
<dbReference type="InterPro" id="IPR038732">
    <property type="entry name" value="HpyO/CreE_NAD-binding"/>
</dbReference>
<proteinExistence type="predicted"/>
<keyword evidence="3" id="KW-1185">Reference proteome</keyword>
<gene>
    <name evidence="2" type="ORF">GXM_08756</name>
</gene>
<evidence type="ECO:0000259" key="1">
    <source>
        <dbReference type="Pfam" id="PF13454"/>
    </source>
</evidence>
<organism evidence="2 3">
    <name type="scientific">Nostoc sphaeroides CCNUC1</name>
    <dbReference type="NCBI Taxonomy" id="2653204"/>
    <lineage>
        <taxon>Bacteria</taxon>
        <taxon>Bacillati</taxon>
        <taxon>Cyanobacteriota</taxon>
        <taxon>Cyanophyceae</taxon>
        <taxon>Nostocales</taxon>
        <taxon>Nostocaceae</taxon>
        <taxon>Nostoc</taxon>
    </lineage>
</organism>
<dbReference type="AlphaFoldDB" id="A0A5P8WFF4"/>
<dbReference type="KEGG" id="nsh:GXM_08756"/>
<dbReference type="PANTHER" id="PTHR38663">
    <property type="match status" value="1"/>
</dbReference>
<dbReference type="SUPFAM" id="SSF51905">
    <property type="entry name" value="FAD/NAD(P)-binding domain"/>
    <property type="match status" value="1"/>
</dbReference>
<evidence type="ECO:0000313" key="2">
    <source>
        <dbReference type="EMBL" id="QFS51262.1"/>
    </source>
</evidence>
<dbReference type="InterPro" id="IPR036188">
    <property type="entry name" value="FAD/NAD-bd_sf"/>
</dbReference>
<reference evidence="2 3" key="1">
    <citation type="submission" date="2019-10" db="EMBL/GenBank/DDBJ databases">
        <title>Genomic and transcriptomic insights into the perfect genentic adaptation of a filamentous nitrogen-fixing cyanobacterium to rice fields.</title>
        <authorList>
            <person name="Chen Z."/>
        </authorList>
    </citation>
    <scope>NUCLEOTIDE SEQUENCE [LARGE SCALE GENOMIC DNA]</scope>
    <source>
        <strain evidence="2">CCNUC1</strain>
    </source>
</reference>
<sequence length="416" mass="46750">MQFTIALPETIDLAIIGAGPHALTLTTHLLQKRQSIRGKFSVFDPSGRWMSHWKQQFAALEIPHLRSPAVHHPDPNPFALRKFAESRPDELFPPYDLPGTQLFEDFCQDVIRVWQLQEQVIPLAVKSIEPLPHHLRPRFRLCLQDGQEVIARRVVLATSSAQIQIPDWVNQIQTAYPQDRLCHSQTIDLRKLQLMGKRVLIVGGGLTSGHLALGAISRGAKVHLMIRRQLAEKLFDAEPGWLGPKYLKDFFAQPDWGQRVMMIQQARNGGSMTPAIATQLRQQMRRGKIRIDENCQVVKAEWLGENWRVECSDGGKHECDYIWLSTGTKFDVTTEPLLKDILAAYPIKIVKGLPVLDTCLRWPGCELFIMGGLAALQVGPTARNLSGARMACEKIVPAIVKPSVALSHTFNRVQAS</sequence>
<name>A0A5P8WFF4_9NOSO</name>
<dbReference type="RefSeq" id="WP_152591883.1">
    <property type="nucleotide sequence ID" value="NZ_CP045227.1"/>
</dbReference>
<dbReference type="Gene3D" id="3.50.50.60">
    <property type="entry name" value="FAD/NAD(P)-binding domain"/>
    <property type="match status" value="1"/>
</dbReference>
<evidence type="ECO:0000313" key="3">
    <source>
        <dbReference type="Proteomes" id="UP000326678"/>
    </source>
</evidence>
<accession>A0A5P8WFF4</accession>
<dbReference type="Pfam" id="PF13454">
    <property type="entry name" value="NAD_binding_9"/>
    <property type="match status" value="1"/>
</dbReference>
<feature type="domain" description="FAD-dependent urate hydroxylase HpyO/Asp monooxygenase CreE-like FAD/NAD(P)-binding" evidence="1">
    <location>
        <begin position="14"/>
        <end position="159"/>
    </location>
</feature>
<dbReference type="EMBL" id="CP045227">
    <property type="protein sequence ID" value="QFS51262.1"/>
    <property type="molecule type" value="Genomic_DNA"/>
</dbReference>